<dbReference type="Pfam" id="PF13671">
    <property type="entry name" value="AAA_33"/>
    <property type="match status" value="1"/>
</dbReference>
<dbReference type="InterPro" id="IPR017101">
    <property type="entry name" value="P-loop_ATP/GTP-bd_All4644_prd"/>
</dbReference>
<dbReference type="PANTHER" id="PTHR12083">
    <property type="entry name" value="BIFUNCTIONAL POLYNUCLEOTIDE PHOSPHATASE/KINASE"/>
    <property type="match status" value="1"/>
</dbReference>
<comment type="caution">
    <text evidence="1">The sequence shown here is derived from an EMBL/GenBank/DDBJ whole genome shotgun (WGS) entry which is preliminary data.</text>
</comment>
<dbReference type="InterPro" id="IPR027417">
    <property type="entry name" value="P-loop_NTPase"/>
</dbReference>
<dbReference type="STRING" id="320771.Cflav_PD1886"/>
<dbReference type="Gene3D" id="3.40.50.300">
    <property type="entry name" value="P-loop containing nucleotide triphosphate hydrolases"/>
    <property type="match status" value="1"/>
</dbReference>
<evidence type="ECO:0000313" key="2">
    <source>
        <dbReference type="Proteomes" id="UP000003688"/>
    </source>
</evidence>
<organism evidence="1 2">
    <name type="scientific">Pedosphaera parvula (strain Ellin514)</name>
    <dbReference type="NCBI Taxonomy" id="320771"/>
    <lineage>
        <taxon>Bacteria</taxon>
        <taxon>Pseudomonadati</taxon>
        <taxon>Verrucomicrobiota</taxon>
        <taxon>Pedosphaerae</taxon>
        <taxon>Pedosphaerales</taxon>
        <taxon>Pedosphaeraceae</taxon>
        <taxon>Pedosphaera</taxon>
    </lineage>
</organism>
<dbReference type="SUPFAM" id="SSF52540">
    <property type="entry name" value="P-loop containing nucleoside triphosphate hydrolases"/>
    <property type="match status" value="1"/>
</dbReference>
<evidence type="ECO:0000313" key="1">
    <source>
        <dbReference type="EMBL" id="EEF59338.1"/>
    </source>
</evidence>
<dbReference type="PIRSF" id="PIRSF037081">
    <property type="entry name" value="P-loop_All4644_prd"/>
    <property type="match status" value="1"/>
</dbReference>
<dbReference type="Proteomes" id="UP000003688">
    <property type="component" value="Unassembled WGS sequence"/>
</dbReference>
<gene>
    <name evidence="1" type="ORF">Cflav_PD1886</name>
</gene>
<dbReference type="GO" id="GO:0003690">
    <property type="term" value="F:double-stranded DNA binding"/>
    <property type="evidence" value="ECO:0007669"/>
    <property type="project" value="TreeGrafter"/>
</dbReference>
<dbReference type="EMBL" id="ABOX02000029">
    <property type="protein sequence ID" value="EEF59338.1"/>
    <property type="molecule type" value="Genomic_DNA"/>
</dbReference>
<sequence length="152" mass="17843">MFERTMEMILFIGIQATGKSSFYREHFYYTHMRINLDMLKTRTREQLLVKACLESKTKFVVDNTNLTREERARYITQAKQAGFTVIGYFFQSHVADALQRNGQRTGDQRVPDKAIHGASGRLELPSRNEGYDQLYFVRLNVDNTFTAEEWKE</sequence>
<protein>
    <recommendedName>
        <fullName evidence="3">Kinase</fullName>
    </recommendedName>
</protein>
<reference evidence="1 2" key="1">
    <citation type="journal article" date="2011" name="J. Bacteriol.">
        <title>Genome sequence of 'Pedosphaera parvula' Ellin514, an aerobic Verrucomicrobial isolate from pasture soil.</title>
        <authorList>
            <person name="Kant R."/>
            <person name="van Passel M.W."/>
            <person name="Sangwan P."/>
            <person name="Palva A."/>
            <person name="Lucas S."/>
            <person name="Copeland A."/>
            <person name="Lapidus A."/>
            <person name="Glavina Del Rio T."/>
            <person name="Dalin E."/>
            <person name="Tice H."/>
            <person name="Bruce D."/>
            <person name="Goodwin L."/>
            <person name="Pitluck S."/>
            <person name="Chertkov O."/>
            <person name="Larimer F.W."/>
            <person name="Land M.L."/>
            <person name="Hauser L."/>
            <person name="Brettin T.S."/>
            <person name="Detter J.C."/>
            <person name="Han S."/>
            <person name="de Vos W.M."/>
            <person name="Janssen P.H."/>
            <person name="Smidt H."/>
        </authorList>
    </citation>
    <scope>NUCLEOTIDE SEQUENCE [LARGE SCALE GENOMIC DNA]</scope>
    <source>
        <strain evidence="1 2">Ellin514</strain>
    </source>
</reference>
<dbReference type="GO" id="GO:0046403">
    <property type="term" value="F:polynucleotide 3'-phosphatase activity"/>
    <property type="evidence" value="ECO:0007669"/>
    <property type="project" value="TreeGrafter"/>
</dbReference>
<dbReference type="AlphaFoldDB" id="B9XLD5"/>
<accession>B9XLD5</accession>
<name>B9XLD5_PEDPL</name>
<evidence type="ECO:0008006" key="3">
    <source>
        <dbReference type="Google" id="ProtNLM"/>
    </source>
</evidence>
<dbReference type="GO" id="GO:0046404">
    <property type="term" value="F:ATP-dependent polydeoxyribonucleotide 5'-hydroxyl-kinase activity"/>
    <property type="evidence" value="ECO:0007669"/>
    <property type="project" value="TreeGrafter"/>
</dbReference>
<proteinExistence type="predicted"/>
<keyword evidence="2" id="KW-1185">Reference proteome</keyword>
<dbReference type="PANTHER" id="PTHR12083:SF9">
    <property type="entry name" value="BIFUNCTIONAL POLYNUCLEOTIDE PHOSPHATASE_KINASE"/>
    <property type="match status" value="1"/>
</dbReference>
<dbReference type="GO" id="GO:0006281">
    <property type="term" value="P:DNA repair"/>
    <property type="evidence" value="ECO:0007669"/>
    <property type="project" value="TreeGrafter"/>
</dbReference>